<evidence type="ECO:0000256" key="2">
    <source>
        <dbReference type="ARBA" id="ARBA00023027"/>
    </source>
</evidence>
<protein>
    <recommendedName>
        <fullName evidence="3">D-isomer specific 2-hydroxyacid dehydrogenase NAD-binding domain-containing protein</fullName>
    </recommendedName>
</protein>
<dbReference type="Proteomes" id="UP000235836">
    <property type="component" value="Unassembled WGS sequence"/>
</dbReference>
<dbReference type="PANTHER" id="PTHR43333:SF1">
    <property type="entry name" value="D-ISOMER SPECIFIC 2-HYDROXYACID DEHYDROGENASE NAD-BINDING DOMAIN-CONTAINING PROTEIN"/>
    <property type="match status" value="1"/>
</dbReference>
<comment type="caution">
    <text evidence="4">The sequence shown here is derived from an EMBL/GenBank/DDBJ whole genome shotgun (WGS) entry which is preliminary data.</text>
</comment>
<keyword evidence="5" id="KW-1185">Reference proteome</keyword>
<name>A0A2N6T7P1_9CORY</name>
<dbReference type="AlphaFoldDB" id="A0A2N6T7P1"/>
<evidence type="ECO:0000313" key="4">
    <source>
        <dbReference type="EMBL" id="PMC65333.1"/>
    </source>
</evidence>
<dbReference type="Gene3D" id="3.40.50.720">
    <property type="entry name" value="NAD(P)-binding Rossmann-like Domain"/>
    <property type="match status" value="2"/>
</dbReference>
<sequence>MKFAILPKPWTQTVTELEAEGHEHVSLEGNPDVLIYHGGAADFPEEIPESVQFAQFAWAGIDALDEAGILKRSGLRWANAAGLYDDNVAESTLALILGALHQYRRVTRDGSTTREIAHETQYLVEDKTVAIVGAGGIGKKLLSFLVPFGVYTIAVNRSGRPVEGADETVRMAEIESKNVWGRADVVVLLAPLTESTRGMVNADVLAQMKQTAVLVNVARGPLVVTDDLVEALNNGTIAGAALDVTDPEPLPADHPLWDCERCLMTPHTASTPRFGKQRIGGLTLRNWEALQRGEALRTEVDVEQGY</sequence>
<reference evidence="4 5" key="1">
    <citation type="submission" date="2017-09" db="EMBL/GenBank/DDBJ databases">
        <title>Bacterial strain isolated from the female urinary microbiota.</title>
        <authorList>
            <person name="Thomas-White K."/>
            <person name="Kumar N."/>
            <person name="Forster S."/>
            <person name="Putonti C."/>
            <person name="Lawley T."/>
            <person name="Wolfe A.J."/>
        </authorList>
    </citation>
    <scope>NUCLEOTIDE SEQUENCE [LARGE SCALE GENOMIC DNA]</scope>
    <source>
        <strain evidence="4 5">UMB0792</strain>
    </source>
</reference>
<keyword evidence="1" id="KW-0560">Oxidoreductase</keyword>
<dbReference type="Pfam" id="PF02826">
    <property type="entry name" value="2-Hacid_dh_C"/>
    <property type="match status" value="1"/>
</dbReference>
<evidence type="ECO:0000313" key="5">
    <source>
        <dbReference type="Proteomes" id="UP000235836"/>
    </source>
</evidence>
<dbReference type="InterPro" id="IPR036291">
    <property type="entry name" value="NAD(P)-bd_dom_sf"/>
</dbReference>
<keyword evidence="2" id="KW-0520">NAD</keyword>
<evidence type="ECO:0000259" key="3">
    <source>
        <dbReference type="Pfam" id="PF02826"/>
    </source>
</evidence>
<dbReference type="PROSITE" id="PS00671">
    <property type="entry name" value="D_2_HYDROXYACID_DH_3"/>
    <property type="match status" value="1"/>
</dbReference>
<proteinExistence type="predicted"/>
<dbReference type="SUPFAM" id="SSF51735">
    <property type="entry name" value="NAD(P)-binding Rossmann-fold domains"/>
    <property type="match status" value="1"/>
</dbReference>
<dbReference type="InterPro" id="IPR006140">
    <property type="entry name" value="D-isomer_DH_NAD-bd"/>
</dbReference>
<dbReference type="PANTHER" id="PTHR43333">
    <property type="entry name" value="2-HACID_DH_C DOMAIN-CONTAINING PROTEIN"/>
    <property type="match status" value="1"/>
</dbReference>
<dbReference type="RefSeq" id="WP_102723114.1">
    <property type="nucleotide sequence ID" value="NZ_PNHG01000001.1"/>
</dbReference>
<dbReference type="GO" id="GO:0016616">
    <property type="term" value="F:oxidoreductase activity, acting on the CH-OH group of donors, NAD or NADP as acceptor"/>
    <property type="evidence" value="ECO:0007669"/>
    <property type="project" value="UniProtKB-ARBA"/>
</dbReference>
<dbReference type="EMBL" id="PNHG01000001">
    <property type="protein sequence ID" value="PMC65333.1"/>
    <property type="molecule type" value="Genomic_DNA"/>
</dbReference>
<gene>
    <name evidence="4" type="ORF">CJ203_00125</name>
</gene>
<accession>A0A2N6T7P1</accession>
<evidence type="ECO:0000256" key="1">
    <source>
        <dbReference type="ARBA" id="ARBA00023002"/>
    </source>
</evidence>
<organism evidence="4 5">
    <name type="scientific">Corynebacterium tuscaniense</name>
    <dbReference type="NCBI Taxonomy" id="302449"/>
    <lineage>
        <taxon>Bacteria</taxon>
        <taxon>Bacillati</taxon>
        <taxon>Actinomycetota</taxon>
        <taxon>Actinomycetes</taxon>
        <taxon>Mycobacteriales</taxon>
        <taxon>Corynebacteriaceae</taxon>
        <taxon>Corynebacterium</taxon>
    </lineage>
</organism>
<dbReference type="GO" id="GO:0051287">
    <property type="term" value="F:NAD binding"/>
    <property type="evidence" value="ECO:0007669"/>
    <property type="project" value="InterPro"/>
</dbReference>
<feature type="domain" description="D-isomer specific 2-hydroxyacid dehydrogenase NAD-binding" evidence="3">
    <location>
        <begin position="100"/>
        <end position="269"/>
    </location>
</feature>
<dbReference type="InterPro" id="IPR029753">
    <property type="entry name" value="D-isomer_DH_CS"/>
</dbReference>
<dbReference type="CDD" id="cd12159">
    <property type="entry name" value="2-Hacid_dh_2"/>
    <property type="match status" value="1"/>
</dbReference>